<dbReference type="Pfam" id="PF13332">
    <property type="entry name" value="Fil_haemagg_2"/>
    <property type="match status" value="1"/>
</dbReference>
<gene>
    <name evidence="2" type="ORF">CYG68_18595</name>
</gene>
<name>A0A8I0U8I3_MORMO</name>
<organism evidence="2 3">
    <name type="scientific">Morganella morganii</name>
    <name type="common">Proteus morganii</name>
    <dbReference type="NCBI Taxonomy" id="582"/>
    <lineage>
        <taxon>Bacteria</taxon>
        <taxon>Pseudomonadati</taxon>
        <taxon>Pseudomonadota</taxon>
        <taxon>Gammaproteobacteria</taxon>
        <taxon>Enterobacterales</taxon>
        <taxon>Morganellaceae</taxon>
        <taxon>Morganella</taxon>
    </lineage>
</organism>
<sequence length="193" mass="20176">MTTENTPVNAGRTCLTYLLCGWVVIYPVSPAVSAPVVPDNPATQTDRAGNGVPVINIAAQIFANMNTARGKEKGDGTQYAETTLNSGGSITLNSHRGTALDGAQVSGDKVTVSIGRDLTLRSQQDSDRYDSWQASTSAGISVPVYGTGGGGNLSHSRDKMHSTYDSVQEQTGIFTGSGGYDITVGKHIQLDGH</sequence>
<evidence type="ECO:0000313" key="3">
    <source>
        <dbReference type="Proteomes" id="UP000650477"/>
    </source>
</evidence>
<comment type="caution">
    <text evidence="2">The sequence shown here is derived from an EMBL/GenBank/DDBJ whole genome shotgun (WGS) entry which is preliminary data.</text>
</comment>
<reference evidence="2" key="1">
    <citation type="submission" date="2017-12" db="EMBL/GenBank/DDBJ databases">
        <title>Genome sequencing and analysis.</title>
        <authorList>
            <person name="Huang Y.-T."/>
        </authorList>
    </citation>
    <scope>NUCLEOTIDE SEQUENCE</scope>
    <source>
        <strain evidence="2">VGH116</strain>
    </source>
</reference>
<proteinExistence type="predicted"/>
<evidence type="ECO:0000256" key="1">
    <source>
        <dbReference type="ARBA" id="ARBA00022656"/>
    </source>
</evidence>
<dbReference type="RefSeq" id="WP_193830243.1">
    <property type="nucleotide sequence ID" value="NZ_PKLF01000024.1"/>
</dbReference>
<dbReference type="AlphaFoldDB" id="A0A8I0U8I3"/>
<dbReference type="EMBL" id="PKLF01000024">
    <property type="protein sequence ID" value="MBE8614381.1"/>
    <property type="molecule type" value="Genomic_DNA"/>
</dbReference>
<evidence type="ECO:0000313" key="2">
    <source>
        <dbReference type="EMBL" id="MBE8614381.1"/>
    </source>
</evidence>
<protein>
    <recommendedName>
        <fullName evidence="4">Adhesin</fullName>
    </recommendedName>
</protein>
<dbReference type="GO" id="GO:0090729">
    <property type="term" value="F:toxin activity"/>
    <property type="evidence" value="ECO:0007669"/>
    <property type="project" value="UniProtKB-KW"/>
</dbReference>
<keyword evidence="1" id="KW-0800">Toxin</keyword>
<accession>A0A8I0U8I3</accession>
<dbReference type="InterPro" id="IPR025157">
    <property type="entry name" value="Hemagglutinin_rpt"/>
</dbReference>
<evidence type="ECO:0008006" key="4">
    <source>
        <dbReference type="Google" id="ProtNLM"/>
    </source>
</evidence>
<dbReference type="GO" id="GO:0003824">
    <property type="term" value="F:catalytic activity"/>
    <property type="evidence" value="ECO:0007669"/>
    <property type="project" value="UniProtKB-ARBA"/>
</dbReference>
<dbReference type="Proteomes" id="UP000650477">
    <property type="component" value="Unassembled WGS sequence"/>
</dbReference>